<gene>
    <name evidence="9" type="ORF">CCO02nite_06620</name>
</gene>
<reference evidence="9 10" key="1">
    <citation type="submission" date="2019-07" db="EMBL/GenBank/DDBJ databases">
        <title>Whole genome shotgun sequence of Cellulomonas composti NBRC 100758.</title>
        <authorList>
            <person name="Hosoyama A."/>
            <person name="Uohara A."/>
            <person name="Ohji S."/>
            <person name="Ichikawa N."/>
        </authorList>
    </citation>
    <scope>NUCLEOTIDE SEQUENCE [LARGE SCALE GENOMIC DNA]</scope>
    <source>
        <strain evidence="9 10">NBRC 100758</strain>
    </source>
</reference>
<dbReference type="PANTHER" id="PTHR32243:SF18">
    <property type="entry name" value="INNER MEMBRANE ABC TRANSPORTER PERMEASE PROTEIN YCJP"/>
    <property type="match status" value="1"/>
</dbReference>
<keyword evidence="10" id="KW-1185">Reference proteome</keyword>
<protein>
    <submittedName>
        <fullName evidence="9">ABC transporter permease</fullName>
    </submittedName>
</protein>
<comment type="caution">
    <text evidence="9">The sequence shown here is derived from an EMBL/GenBank/DDBJ whole genome shotgun (WGS) entry which is preliminary data.</text>
</comment>
<evidence type="ECO:0000256" key="1">
    <source>
        <dbReference type="ARBA" id="ARBA00004651"/>
    </source>
</evidence>
<evidence type="ECO:0000256" key="7">
    <source>
        <dbReference type="RuleBase" id="RU363032"/>
    </source>
</evidence>
<accession>A0A511J7Q1</accession>
<dbReference type="Proteomes" id="UP000321720">
    <property type="component" value="Unassembled WGS sequence"/>
</dbReference>
<dbReference type="Pfam" id="PF00528">
    <property type="entry name" value="BPD_transp_1"/>
    <property type="match status" value="1"/>
</dbReference>
<dbReference type="SUPFAM" id="SSF161098">
    <property type="entry name" value="MetI-like"/>
    <property type="match status" value="1"/>
</dbReference>
<evidence type="ECO:0000313" key="9">
    <source>
        <dbReference type="EMBL" id="GEL94004.1"/>
    </source>
</evidence>
<dbReference type="GO" id="GO:0005886">
    <property type="term" value="C:plasma membrane"/>
    <property type="evidence" value="ECO:0007669"/>
    <property type="project" value="UniProtKB-SubCell"/>
</dbReference>
<organism evidence="9 10">
    <name type="scientific">Cellulomonas composti</name>
    <dbReference type="NCBI Taxonomy" id="266130"/>
    <lineage>
        <taxon>Bacteria</taxon>
        <taxon>Bacillati</taxon>
        <taxon>Actinomycetota</taxon>
        <taxon>Actinomycetes</taxon>
        <taxon>Micrococcales</taxon>
        <taxon>Cellulomonadaceae</taxon>
        <taxon>Cellulomonas</taxon>
    </lineage>
</organism>
<dbReference type="PROSITE" id="PS50928">
    <property type="entry name" value="ABC_TM1"/>
    <property type="match status" value="1"/>
</dbReference>
<evidence type="ECO:0000256" key="5">
    <source>
        <dbReference type="ARBA" id="ARBA00022989"/>
    </source>
</evidence>
<keyword evidence="6 7" id="KW-0472">Membrane</keyword>
<dbReference type="PANTHER" id="PTHR32243">
    <property type="entry name" value="MALTOSE TRANSPORT SYSTEM PERMEASE-RELATED"/>
    <property type="match status" value="1"/>
</dbReference>
<dbReference type="AlphaFoldDB" id="A0A511J7Q1"/>
<dbReference type="OrthoDB" id="3524874at2"/>
<name>A0A511J7Q1_9CELL</name>
<feature type="domain" description="ABC transmembrane type-1" evidence="8">
    <location>
        <begin position="83"/>
        <end position="275"/>
    </location>
</feature>
<feature type="transmembrane region" description="Helical" evidence="7">
    <location>
        <begin position="25"/>
        <end position="45"/>
    </location>
</feature>
<evidence type="ECO:0000256" key="6">
    <source>
        <dbReference type="ARBA" id="ARBA00023136"/>
    </source>
</evidence>
<evidence type="ECO:0000259" key="8">
    <source>
        <dbReference type="PROSITE" id="PS50928"/>
    </source>
</evidence>
<keyword evidence="4 7" id="KW-0812">Transmembrane</keyword>
<evidence type="ECO:0000256" key="4">
    <source>
        <dbReference type="ARBA" id="ARBA00022692"/>
    </source>
</evidence>
<dbReference type="GO" id="GO:0055085">
    <property type="term" value="P:transmembrane transport"/>
    <property type="evidence" value="ECO:0007669"/>
    <property type="project" value="InterPro"/>
</dbReference>
<dbReference type="Gene3D" id="1.10.3720.10">
    <property type="entry name" value="MetI-like"/>
    <property type="match status" value="1"/>
</dbReference>
<feature type="transmembrane region" description="Helical" evidence="7">
    <location>
        <begin position="254"/>
        <end position="275"/>
    </location>
</feature>
<feature type="transmembrane region" description="Helical" evidence="7">
    <location>
        <begin position="118"/>
        <end position="141"/>
    </location>
</feature>
<feature type="transmembrane region" description="Helical" evidence="7">
    <location>
        <begin position="203"/>
        <end position="221"/>
    </location>
</feature>
<evidence type="ECO:0000256" key="3">
    <source>
        <dbReference type="ARBA" id="ARBA00022475"/>
    </source>
</evidence>
<dbReference type="InterPro" id="IPR000515">
    <property type="entry name" value="MetI-like"/>
</dbReference>
<evidence type="ECO:0000256" key="2">
    <source>
        <dbReference type="ARBA" id="ARBA00022448"/>
    </source>
</evidence>
<dbReference type="EMBL" id="BJWG01000002">
    <property type="protein sequence ID" value="GEL94004.1"/>
    <property type="molecule type" value="Genomic_DNA"/>
</dbReference>
<keyword evidence="5 7" id="KW-1133">Transmembrane helix</keyword>
<dbReference type="RefSeq" id="WP_146841619.1">
    <property type="nucleotide sequence ID" value="NZ_BJWG01000002.1"/>
</dbReference>
<sequence>MSTSVATLSSTGTAPAGRDNRVRRAWWKTTIGVILTAVMLFPVYWMVNVSLTPRDAIRSADLFPHNPTFEHYSQALSQQLPYLGTSLLVGLGTVALTLLISAPAGFAVSRLFVPGRRVLNFSLIVAQMIPAVVMALGFYQIYSRLDILNTVPGLILADSTIAVPFAVMLFSAFMAGIPGELLQAAQIDGASHWRTFRSVVLPISRNSAVTVALFAFLWAWSDFLFASTLNREGGNLRPITMGIYDFIGAQNQEWGPMMATAVIASIPTAVLLVVAQRYVAAGVTAGAVKD</sequence>
<dbReference type="CDD" id="cd06261">
    <property type="entry name" value="TM_PBP2"/>
    <property type="match status" value="1"/>
</dbReference>
<feature type="transmembrane region" description="Helical" evidence="7">
    <location>
        <begin position="161"/>
        <end position="182"/>
    </location>
</feature>
<proteinExistence type="inferred from homology"/>
<keyword evidence="3" id="KW-1003">Cell membrane</keyword>
<feature type="transmembrane region" description="Helical" evidence="7">
    <location>
        <begin position="82"/>
        <end position="106"/>
    </location>
</feature>
<comment type="similarity">
    <text evidence="7">Belongs to the binding-protein-dependent transport system permease family.</text>
</comment>
<keyword evidence="2 7" id="KW-0813">Transport</keyword>
<dbReference type="InterPro" id="IPR050901">
    <property type="entry name" value="BP-dep_ABC_trans_perm"/>
</dbReference>
<dbReference type="InterPro" id="IPR035906">
    <property type="entry name" value="MetI-like_sf"/>
</dbReference>
<comment type="subcellular location">
    <subcellularLocation>
        <location evidence="1 7">Cell membrane</location>
        <topology evidence="1 7">Multi-pass membrane protein</topology>
    </subcellularLocation>
</comment>
<evidence type="ECO:0000313" key="10">
    <source>
        <dbReference type="Proteomes" id="UP000321720"/>
    </source>
</evidence>